<evidence type="ECO:0000256" key="1">
    <source>
        <dbReference type="ARBA" id="ARBA00004123"/>
    </source>
</evidence>
<dbReference type="GO" id="GO:0005737">
    <property type="term" value="C:cytoplasm"/>
    <property type="evidence" value="ECO:0007669"/>
    <property type="project" value="UniProtKB-SubCell"/>
</dbReference>
<evidence type="ECO:0000313" key="8">
    <source>
        <dbReference type="Proteomes" id="UP000093000"/>
    </source>
</evidence>
<comment type="similarity">
    <text evidence="3">Belongs to the metallo-beta-lactamase superfamily. RNA-metabolizing metallo-beta-lactamase-like family. INTS9 subfamily.</text>
</comment>
<evidence type="ECO:0000256" key="2">
    <source>
        <dbReference type="ARBA" id="ARBA00004496"/>
    </source>
</evidence>
<dbReference type="Pfam" id="PF16661">
    <property type="entry name" value="Lactamase_B_6"/>
    <property type="match status" value="1"/>
</dbReference>
<accession>A0A1C7NEV5</accession>
<proteinExistence type="inferred from homology"/>
<feature type="domain" description="Beta-Casp" evidence="6">
    <location>
        <begin position="311"/>
        <end position="450"/>
    </location>
</feature>
<reference evidence="7 8" key="1">
    <citation type="submission" date="2016-03" db="EMBL/GenBank/DDBJ databases">
        <title>Choanephora cucurbitarum.</title>
        <authorList>
            <person name="Min B."/>
            <person name="Park H."/>
            <person name="Park J.-H."/>
            <person name="Shin H.-D."/>
            <person name="Choi I.-G."/>
        </authorList>
    </citation>
    <scope>NUCLEOTIDE SEQUENCE [LARGE SCALE GENOMIC DNA]</scope>
    <source>
        <strain evidence="7 8">KUS-F28377</strain>
    </source>
</reference>
<comment type="caution">
    <text evidence="7">The sequence shown here is derived from an EMBL/GenBank/DDBJ whole genome shotgun (WGS) entry which is preliminary data.</text>
</comment>
<dbReference type="Gene3D" id="3.60.15.10">
    <property type="entry name" value="Ribonuclease Z/Hydroxyacylglutathione hydrolase-like"/>
    <property type="match status" value="1"/>
</dbReference>
<dbReference type="PANTHER" id="PTHR46094">
    <property type="entry name" value="INTEGRATOR COMPLEX SUBUNIT 9"/>
    <property type="match status" value="1"/>
</dbReference>
<dbReference type="Proteomes" id="UP000093000">
    <property type="component" value="Unassembled WGS sequence"/>
</dbReference>
<gene>
    <name evidence="7" type="primary">INTS9</name>
    <name evidence="7" type="ORF">A0J61_04310</name>
</gene>
<evidence type="ECO:0000256" key="4">
    <source>
        <dbReference type="ARBA" id="ARBA00022490"/>
    </source>
</evidence>
<dbReference type="STRING" id="101091.A0A1C7NEV5"/>
<keyword evidence="8" id="KW-1185">Reference proteome</keyword>
<protein>
    <submittedName>
        <fullName evidence="7">Integrator complex subunit 9</fullName>
    </submittedName>
</protein>
<dbReference type="GO" id="GO:0032039">
    <property type="term" value="C:integrator complex"/>
    <property type="evidence" value="ECO:0007669"/>
    <property type="project" value="InterPro"/>
</dbReference>
<keyword evidence="5" id="KW-0539">Nucleus</keyword>
<name>A0A1C7NEV5_9FUNG</name>
<evidence type="ECO:0000256" key="3">
    <source>
        <dbReference type="ARBA" id="ARBA00006861"/>
    </source>
</evidence>
<evidence type="ECO:0000259" key="6">
    <source>
        <dbReference type="SMART" id="SM01027"/>
    </source>
</evidence>
<dbReference type="InterPro" id="IPR001279">
    <property type="entry name" value="Metallo-B-lactamas"/>
</dbReference>
<sequence>MKIHCLDHPGSTTNTFLCKVNQHTIVINCPLETLTLSSPPDHEENNTVIPPNDDLMSILASFSMQGKQIVDAHHSLEQKQLDNCDHLTVFRVPDFSLVDLDSIDLVLIANSQCMLGLPYLTEYMGYKGRIIATEPTIEYAKQRMEELVIYHGQSTSQIEPSRSTHFSQLNNMFESAMSEGWRSIYTQKDVLSCIEKIQPVRYTEQLSLFSTLDVVPYSSGYSLGSCNWLLKTSFKRIVFLSHSSLYANLHPAPLDHAILKGADAIIVGGLTQPSEKDSSFERAKSRFLVQVARTIQSLHNAVVVTPASGLVFDLIGDLENYFRSLGLEIGHEKHQVPIYVASPIADRSLKYANICGEWMNSGRHDLLYMPQMPLTHGELMRTGAVEPITSLEASILSEHTMREPCIVFTGDSTCLQKGYLSWFLQHWEHSELNTCLCIDPDSPAQLQEKIPAHGKINVIRLPLDTRLKLEDIPSILQMYWHEENEQKDRHLIIPKIKGSGLIQQQILGSTQVIVYQPGQMIEVDLSRDWEPVSVSERLAKTISPKRLVVEDDTESARSTVWASIHGTLNYYNNRLEIHPSMDVKDDLLLLSSRDIPMKTELTHLIQQFEKHAIPLDITRENETITLYLPKDMNAKIVIKDSMTMIYANDDQTRAFIRHIVTKED</sequence>
<dbReference type="OrthoDB" id="5600060at2759"/>
<dbReference type="GO" id="GO:0034472">
    <property type="term" value="P:snRNA 3'-end processing"/>
    <property type="evidence" value="ECO:0007669"/>
    <property type="project" value="TreeGrafter"/>
</dbReference>
<dbReference type="PANTHER" id="PTHR46094:SF1">
    <property type="entry name" value="INTEGRATOR COMPLEX SUBUNIT 9"/>
    <property type="match status" value="1"/>
</dbReference>
<dbReference type="InterPro" id="IPR036866">
    <property type="entry name" value="RibonucZ/Hydroxyglut_hydro"/>
</dbReference>
<evidence type="ECO:0000256" key="5">
    <source>
        <dbReference type="ARBA" id="ARBA00023242"/>
    </source>
</evidence>
<dbReference type="InParanoid" id="A0A1C7NEV5"/>
<dbReference type="AlphaFoldDB" id="A0A1C7NEV5"/>
<dbReference type="SMART" id="SM01027">
    <property type="entry name" value="Beta-Casp"/>
    <property type="match status" value="1"/>
</dbReference>
<organism evidence="7 8">
    <name type="scientific">Choanephora cucurbitarum</name>
    <dbReference type="NCBI Taxonomy" id="101091"/>
    <lineage>
        <taxon>Eukaryota</taxon>
        <taxon>Fungi</taxon>
        <taxon>Fungi incertae sedis</taxon>
        <taxon>Mucoromycota</taxon>
        <taxon>Mucoromycotina</taxon>
        <taxon>Mucoromycetes</taxon>
        <taxon>Mucorales</taxon>
        <taxon>Mucorineae</taxon>
        <taxon>Choanephoraceae</taxon>
        <taxon>Choanephoroideae</taxon>
        <taxon>Choanephora</taxon>
    </lineage>
</organism>
<comment type="subcellular location">
    <subcellularLocation>
        <location evidence="2">Cytoplasm</location>
    </subcellularLocation>
    <subcellularLocation>
        <location evidence="1">Nucleus</location>
    </subcellularLocation>
</comment>
<dbReference type="InterPro" id="IPR022712">
    <property type="entry name" value="Beta_Casp"/>
</dbReference>
<keyword evidence="4" id="KW-0963">Cytoplasm</keyword>
<dbReference type="EMBL" id="LUGH01000208">
    <property type="protein sequence ID" value="OBZ87645.1"/>
    <property type="molecule type" value="Genomic_DNA"/>
</dbReference>
<dbReference type="InterPro" id="IPR027074">
    <property type="entry name" value="Integrator_9su"/>
</dbReference>
<evidence type="ECO:0000313" key="7">
    <source>
        <dbReference type="EMBL" id="OBZ87645.1"/>
    </source>
</evidence>
<dbReference type="SUPFAM" id="SSF56281">
    <property type="entry name" value="Metallo-hydrolase/oxidoreductase"/>
    <property type="match status" value="1"/>
</dbReference>